<dbReference type="InterPro" id="IPR001258">
    <property type="entry name" value="NHL_repeat"/>
</dbReference>
<dbReference type="SUPFAM" id="SSF101898">
    <property type="entry name" value="NHL repeat"/>
    <property type="match status" value="1"/>
</dbReference>
<keyword evidence="1" id="KW-0677">Repeat</keyword>
<feature type="region of interest" description="Disordered" evidence="2">
    <location>
        <begin position="560"/>
        <end position="595"/>
    </location>
</feature>
<dbReference type="Pfam" id="PF01436">
    <property type="entry name" value="NHL"/>
    <property type="match status" value="2"/>
</dbReference>
<dbReference type="InterPro" id="IPR011042">
    <property type="entry name" value="6-blade_b-propeller_TolB-like"/>
</dbReference>
<evidence type="ECO:0000256" key="1">
    <source>
        <dbReference type="ARBA" id="ARBA00022737"/>
    </source>
</evidence>
<evidence type="ECO:0000259" key="3">
    <source>
        <dbReference type="PROSITE" id="PS51352"/>
    </source>
</evidence>
<organism evidence="4 5">
    <name type="scientific">Candidula unifasciata</name>
    <dbReference type="NCBI Taxonomy" id="100452"/>
    <lineage>
        <taxon>Eukaryota</taxon>
        <taxon>Metazoa</taxon>
        <taxon>Spiralia</taxon>
        <taxon>Lophotrochozoa</taxon>
        <taxon>Mollusca</taxon>
        <taxon>Gastropoda</taxon>
        <taxon>Heterobranchia</taxon>
        <taxon>Euthyneura</taxon>
        <taxon>Panpulmonata</taxon>
        <taxon>Eupulmonata</taxon>
        <taxon>Stylommatophora</taxon>
        <taxon>Helicina</taxon>
        <taxon>Helicoidea</taxon>
        <taxon>Geomitridae</taxon>
        <taxon>Candidula</taxon>
    </lineage>
</organism>
<dbReference type="Proteomes" id="UP000678393">
    <property type="component" value="Unassembled WGS sequence"/>
</dbReference>
<dbReference type="Pfam" id="PF13905">
    <property type="entry name" value="Thioredoxin_8"/>
    <property type="match status" value="1"/>
</dbReference>
<dbReference type="PANTHER" id="PTHR46388">
    <property type="entry name" value="NHL REPEAT-CONTAINING PROTEIN 2"/>
    <property type="match status" value="1"/>
</dbReference>
<dbReference type="AlphaFoldDB" id="A0A8S3ZCR0"/>
<evidence type="ECO:0000313" key="4">
    <source>
        <dbReference type="EMBL" id="CAG5125988.1"/>
    </source>
</evidence>
<name>A0A8S3ZCR0_9EUPU</name>
<proteinExistence type="predicted"/>
<comment type="caution">
    <text evidence="4">The sequence shown here is derived from an EMBL/GenBank/DDBJ whole genome shotgun (WGS) entry which is preliminary data.</text>
</comment>
<dbReference type="SUPFAM" id="SSF52833">
    <property type="entry name" value="Thioredoxin-like"/>
    <property type="match status" value="1"/>
</dbReference>
<dbReference type="InterPro" id="IPR013766">
    <property type="entry name" value="Thioredoxin_domain"/>
</dbReference>
<keyword evidence="5" id="KW-1185">Reference proteome</keyword>
<dbReference type="Gene3D" id="2.120.10.30">
    <property type="entry name" value="TolB, C-terminal domain"/>
    <property type="match status" value="3"/>
</dbReference>
<sequence length="705" mass="76935">MATSIYDLLGVIADLDAALSDNTVDRKQAIPTHLKTVDKLNYRVPDFKPDLDWLNVSEPLTFSNHLKGQIVILDFFTYCCINCMHILPDLEAVEKEFPPQSGVVVIGVHSAKFLNEKVTANILSAVLRYNIQHPVVNDSDAQMWQALAVSCWPTLVFLGPSGQLIYSLAGEGHRSWILEFLRLAVEHYSSHLQHHSLPLSLERHKTPVSSLSFPGKVCFWPERDWLVVADTGNHRIVVVDKSGVVQFVVGSGHSGLKDGDFTSAEFSAPQGVTCDQSCIYVADTGNHCVRKIDLELKRVVTLVGTGLQGTDKEGGKQHKDQEIASPWDVVLGPSLDEGSPVLFIAMAGTHQIWVYFFKNSTWYHGKSYATGTCIRFAGSGQEENRNNSYAEKASFAQPSGLAFSFKDPSRRLYVADSESSSIRTVSLAKGAVAGLVGGERDPKNLFAYGDVDGKGFQAKLQHPLGVAYLNGKLVVADSYNHKIKLIDLETLMCTTFAGTGHQGSTLDTSDLTKCQFNEPGGVAVDEHDQMIYVADTNNHAIKAISLVKKTIYQLPIVFPSDKEANNNPEKNTSSSQLLGNSRLPRDEAVPLPDVTVPTSSRTVTLTVPLKLPDGSHINKDAPNSWKICSLDEPSANLLDQKGNLHSVASDGLSKGLAALTFTLPQGITPGVYTIKVTVQIFVCLDEEDVCLPPSLAHFKQVLKLT</sequence>
<dbReference type="CDD" id="cd14951">
    <property type="entry name" value="NHL-2_like"/>
    <property type="match status" value="1"/>
</dbReference>
<evidence type="ECO:0000256" key="2">
    <source>
        <dbReference type="SAM" id="MobiDB-lite"/>
    </source>
</evidence>
<dbReference type="InterPro" id="IPR012336">
    <property type="entry name" value="Thioredoxin-like_fold"/>
</dbReference>
<protein>
    <recommendedName>
        <fullName evidence="3">Thioredoxin domain-containing protein</fullName>
    </recommendedName>
</protein>
<dbReference type="EMBL" id="CAJHNH020002223">
    <property type="protein sequence ID" value="CAG5125988.1"/>
    <property type="molecule type" value="Genomic_DNA"/>
</dbReference>
<dbReference type="PANTHER" id="PTHR46388:SF2">
    <property type="entry name" value="NHL REPEAT-CONTAINING PROTEIN 2"/>
    <property type="match status" value="1"/>
</dbReference>
<evidence type="ECO:0000313" key="5">
    <source>
        <dbReference type="Proteomes" id="UP000678393"/>
    </source>
</evidence>
<reference evidence="4" key="1">
    <citation type="submission" date="2021-04" db="EMBL/GenBank/DDBJ databases">
        <authorList>
            <consortium name="Molecular Ecology Group"/>
        </authorList>
    </citation>
    <scope>NUCLEOTIDE SEQUENCE</scope>
</reference>
<dbReference type="InterPro" id="IPR045302">
    <property type="entry name" value="NHL2_NHL_rpt_dom"/>
</dbReference>
<dbReference type="InterPro" id="IPR036249">
    <property type="entry name" value="Thioredoxin-like_sf"/>
</dbReference>
<dbReference type="OrthoDB" id="273823at2759"/>
<dbReference type="PROSITE" id="PS51352">
    <property type="entry name" value="THIOREDOXIN_2"/>
    <property type="match status" value="1"/>
</dbReference>
<dbReference type="Gene3D" id="3.40.30.10">
    <property type="entry name" value="Glutaredoxin"/>
    <property type="match status" value="1"/>
</dbReference>
<feature type="compositionally biased region" description="Polar residues" evidence="2">
    <location>
        <begin position="565"/>
        <end position="579"/>
    </location>
</feature>
<accession>A0A8S3ZCR0</accession>
<gene>
    <name evidence="4" type="ORF">CUNI_LOCUS11546</name>
</gene>
<feature type="domain" description="Thioredoxin" evidence="3">
    <location>
        <begin position="38"/>
        <end position="186"/>
    </location>
</feature>